<reference evidence="2" key="3">
    <citation type="submission" date="2025-09" db="UniProtKB">
        <authorList>
            <consortium name="Ensembl"/>
        </authorList>
    </citation>
    <scope>IDENTIFICATION</scope>
</reference>
<dbReference type="PANTHER" id="PTHR11949:SF10">
    <property type="entry name" value="INTERFERON REGULATORY FACTOR 5"/>
    <property type="match status" value="1"/>
</dbReference>
<protein>
    <submittedName>
        <fullName evidence="2">Interferon regulatory factor 5</fullName>
    </submittedName>
</protein>
<dbReference type="PANTHER" id="PTHR11949">
    <property type="entry name" value="INTERFERON REGULATORY FACTOR"/>
    <property type="match status" value="1"/>
</dbReference>
<dbReference type="AlphaFoldDB" id="A0A8C2SMD2"/>
<dbReference type="GO" id="GO:0051607">
    <property type="term" value="P:defense response to virus"/>
    <property type="evidence" value="ECO:0007669"/>
    <property type="project" value="Ensembl"/>
</dbReference>
<dbReference type="CDD" id="cd00103">
    <property type="entry name" value="IRF"/>
    <property type="match status" value="1"/>
</dbReference>
<evidence type="ECO:0000313" key="3">
    <source>
        <dbReference type="Proteomes" id="UP000694412"/>
    </source>
</evidence>
<reference evidence="2" key="1">
    <citation type="submission" date="2015-11" db="EMBL/GenBank/DDBJ databases">
        <authorList>
            <consortium name="International Coturnix japonica Genome Analysis Consortium"/>
            <person name="Warren W."/>
            <person name="Burt D.W."/>
            <person name="Antin P.B."/>
            <person name="Lanford R."/>
            <person name="Gros J."/>
            <person name="Wilson R.K."/>
        </authorList>
    </citation>
    <scope>NUCLEOTIDE SEQUENCE [LARGE SCALE GENOMIC DNA]</scope>
</reference>
<dbReference type="GO" id="GO:0005737">
    <property type="term" value="C:cytoplasm"/>
    <property type="evidence" value="ECO:0007669"/>
    <property type="project" value="Ensembl"/>
</dbReference>
<dbReference type="GO" id="GO:0032728">
    <property type="term" value="P:positive regulation of interferon-beta production"/>
    <property type="evidence" value="ECO:0007669"/>
    <property type="project" value="Ensembl"/>
</dbReference>
<dbReference type="GO" id="GO:0000978">
    <property type="term" value="F:RNA polymerase II cis-regulatory region sequence-specific DNA binding"/>
    <property type="evidence" value="ECO:0007669"/>
    <property type="project" value="TreeGrafter"/>
</dbReference>
<dbReference type="GO" id="GO:0002720">
    <property type="term" value="P:positive regulation of cytokine production involved in immune response"/>
    <property type="evidence" value="ECO:0007669"/>
    <property type="project" value="Ensembl"/>
</dbReference>
<dbReference type="InterPro" id="IPR019471">
    <property type="entry name" value="Interferon_reg_factor-3"/>
</dbReference>
<organism evidence="2 3">
    <name type="scientific">Coturnix japonica</name>
    <name type="common">Japanese quail</name>
    <name type="synonym">Coturnix coturnix japonica</name>
    <dbReference type="NCBI Taxonomy" id="93934"/>
    <lineage>
        <taxon>Eukaryota</taxon>
        <taxon>Metazoa</taxon>
        <taxon>Chordata</taxon>
        <taxon>Craniata</taxon>
        <taxon>Vertebrata</taxon>
        <taxon>Euteleostomi</taxon>
        <taxon>Archelosauria</taxon>
        <taxon>Archosauria</taxon>
        <taxon>Dinosauria</taxon>
        <taxon>Saurischia</taxon>
        <taxon>Theropoda</taxon>
        <taxon>Coelurosauria</taxon>
        <taxon>Aves</taxon>
        <taxon>Neognathae</taxon>
        <taxon>Galloanserae</taxon>
        <taxon>Galliformes</taxon>
        <taxon>Phasianidae</taxon>
        <taxon>Perdicinae</taxon>
        <taxon>Coturnix</taxon>
    </lineage>
</organism>
<dbReference type="GO" id="GO:0045087">
    <property type="term" value="P:innate immune response"/>
    <property type="evidence" value="ECO:0007669"/>
    <property type="project" value="Ensembl"/>
</dbReference>
<dbReference type="GO" id="GO:0042802">
    <property type="term" value="F:identical protein binding"/>
    <property type="evidence" value="ECO:0007669"/>
    <property type="project" value="Ensembl"/>
</dbReference>
<proteinExistence type="predicted"/>
<sequence length="480" mass="53712">MASPVPRRVRLRPWLVAQVDSGRFPGLRWVDARRRLFVIPWHHATRHFPAHSGDDDTVFKAWAAETGKFLAGRDEPDPAKWKATLRCALNKSREFRLHYDGTRAVPPRPYKVYEVCGADGADAVTGDDFSCGGEEEEEEEDVSELQKLMSLSINDCRRDPVPPWPEEHPQFSSTDPTVPFMPPELPPELTPQLNPQLTPQLPPPGPPALLEHGVPNLLASPHLLPLTDLELRFQYRGRRVSALTVSHPLGCRLSHGGSLPPTPQRPDLLGHPELQQVPFPDPEGIPHDKQRRYTRTLLGAMERGLLLELGGQDLYATRLCRCKVFWDGPCAPPQDPHLDPRPNPMERERRVQVFSLQRFLDGLILFQKGQSPTPPPFEVFLCFGEEWPDHRPKEKKLITVQVGGCSGDTMGTCWDTWRGHNGDELGTQWGHDGNTLGTSPGDTLWGGTGTWQRRTGVWGHSKGAVGDVMGDVMGLHWGHV</sequence>
<dbReference type="GO" id="GO:0071225">
    <property type="term" value="P:cellular response to muramyl dipeptide"/>
    <property type="evidence" value="ECO:0007669"/>
    <property type="project" value="Ensembl"/>
</dbReference>
<evidence type="ECO:0000259" key="1">
    <source>
        <dbReference type="PROSITE" id="PS51507"/>
    </source>
</evidence>
<dbReference type="SMART" id="SM01243">
    <property type="entry name" value="IRF-3"/>
    <property type="match status" value="1"/>
</dbReference>
<keyword evidence="3" id="KW-1185">Reference proteome</keyword>
<dbReference type="SUPFAM" id="SSF49879">
    <property type="entry name" value="SMAD/FHA domain"/>
    <property type="match status" value="1"/>
</dbReference>
<dbReference type="GO" id="GO:0001228">
    <property type="term" value="F:DNA-binding transcription activator activity, RNA polymerase II-specific"/>
    <property type="evidence" value="ECO:0007669"/>
    <property type="project" value="Ensembl"/>
</dbReference>
<dbReference type="PRINTS" id="PR00267">
    <property type="entry name" value="INTFRNREGFCT"/>
</dbReference>
<dbReference type="GO" id="GO:0043065">
    <property type="term" value="P:positive regulation of apoptotic process"/>
    <property type="evidence" value="ECO:0007669"/>
    <property type="project" value="Ensembl"/>
</dbReference>
<dbReference type="GO" id="GO:0019221">
    <property type="term" value="P:cytokine-mediated signaling pathway"/>
    <property type="evidence" value="ECO:0007669"/>
    <property type="project" value="Ensembl"/>
</dbReference>
<dbReference type="GO" id="GO:0032727">
    <property type="term" value="P:positive regulation of interferon-alpha production"/>
    <property type="evidence" value="ECO:0007669"/>
    <property type="project" value="Ensembl"/>
</dbReference>
<dbReference type="GO" id="GO:0071224">
    <property type="term" value="P:cellular response to peptidoglycan"/>
    <property type="evidence" value="ECO:0007669"/>
    <property type="project" value="Ensembl"/>
</dbReference>
<dbReference type="GO" id="GO:0005634">
    <property type="term" value="C:nucleus"/>
    <property type="evidence" value="ECO:0007669"/>
    <property type="project" value="Ensembl"/>
</dbReference>
<evidence type="ECO:0000313" key="2">
    <source>
        <dbReference type="Ensembl" id="ENSCJPP00005000386.1"/>
    </source>
</evidence>
<dbReference type="InterPro" id="IPR036388">
    <property type="entry name" value="WH-like_DNA-bd_sf"/>
</dbReference>
<dbReference type="GeneTree" id="ENSGT00940000159926"/>
<dbReference type="Ensembl" id="ENSCJPT00005000728.1">
    <property type="protein sequence ID" value="ENSCJPP00005000386.1"/>
    <property type="gene ID" value="ENSCJPG00005000471.1"/>
</dbReference>
<dbReference type="InterPro" id="IPR017855">
    <property type="entry name" value="SMAD-like_dom_sf"/>
</dbReference>
<dbReference type="SUPFAM" id="SSF46785">
    <property type="entry name" value="Winged helix' DNA-binding domain"/>
    <property type="match status" value="1"/>
</dbReference>
<dbReference type="GO" id="GO:0032735">
    <property type="term" value="P:positive regulation of interleukin-12 production"/>
    <property type="evidence" value="ECO:0007669"/>
    <property type="project" value="Ensembl"/>
</dbReference>
<dbReference type="Proteomes" id="UP000694412">
    <property type="component" value="Chromosome 1"/>
</dbReference>
<dbReference type="GO" id="GO:0098586">
    <property type="term" value="P:cellular response to virus"/>
    <property type="evidence" value="ECO:0007669"/>
    <property type="project" value="Ensembl"/>
</dbReference>
<dbReference type="SMART" id="SM00348">
    <property type="entry name" value="IRF"/>
    <property type="match status" value="1"/>
</dbReference>
<dbReference type="InterPro" id="IPR036390">
    <property type="entry name" value="WH_DNA-bd_sf"/>
</dbReference>
<dbReference type="GO" id="GO:0070431">
    <property type="term" value="P:nucleotide-binding oligomerization domain containing 2 signaling pathway"/>
    <property type="evidence" value="ECO:0007669"/>
    <property type="project" value="Ensembl"/>
</dbReference>
<dbReference type="InterPro" id="IPR001346">
    <property type="entry name" value="Interferon_reg_fact_DNA-bd_dom"/>
</dbReference>
<feature type="domain" description="IRF tryptophan pentad repeat" evidence="1">
    <location>
        <begin position="8"/>
        <end position="117"/>
    </location>
</feature>
<accession>A0A8C2SMD2</accession>
<name>A0A8C2SMD2_COTJA</name>
<dbReference type="Pfam" id="PF00605">
    <property type="entry name" value="IRF"/>
    <property type="match status" value="1"/>
</dbReference>
<dbReference type="GO" id="GO:0120283">
    <property type="term" value="F:protein serine/threonine kinase binding"/>
    <property type="evidence" value="ECO:0007669"/>
    <property type="project" value="Ensembl"/>
</dbReference>
<gene>
    <name evidence="2" type="primary">IRF5</name>
</gene>
<dbReference type="PROSITE" id="PS51507">
    <property type="entry name" value="IRF_2"/>
    <property type="match status" value="1"/>
</dbReference>
<dbReference type="Pfam" id="PF10401">
    <property type="entry name" value="IRF-3"/>
    <property type="match status" value="1"/>
</dbReference>
<dbReference type="InterPro" id="IPR008984">
    <property type="entry name" value="SMAD_FHA_dom_sf"/>
</dbReference>
<dbReference type="Gene3D" id="2.60.200.10">
    <property type="match status" value="1"/>
</dbReference>
<dbReference type="Gene3D" id="1.10.10.10">
    <property type="entry name" value="Winged helix-like DNA-binding domain superfamily/Winged helix DNA-binding domain"/>
    <property type="match status" value="1"/>
</dbReference>
<reference evidence="2" key="2">
    <citation type="submission" date="2025-08" db="UniProtKB">
        <authorList>
            <consortium name="Ensembl"/>
        </authorList>
    </citation>
    <scope>IDENTIFICATION</scope>
</reference>